<dbReference type="RefSeq" id="WP_008319169.1">
    <property type="nucleotide sequence ID" value="NZ_AOLN01000010.1"/>
</dbReference>
<proteinExistence type="predicted"/>
<accession>M0IIA3</accession>
<gene>
    <name evidence="1" type="ORF">C440_05842</name>
</gene>
<dbReference type="AlphaFoldDB" id="M0IIA3"/>
<keyword evidence="2" id="KW-1185">Reference proteome</keyword>
<sequence>MGAADQDTAEHVVGDLQAGLRDVTSAVRSSAANAGDDDPAVRAWALVAYLRAITAYGRVAANDASVFEDRLDDAASVQSAAATVVLTINAWTLIIKIQLAISLKSSLTTLGAASGSGGSTGLPQEG</sequence>
<reference evidence="1 2" key="1">
    <citation type="journal article" date="2014" name="PLoS Genet.">
        <title>Phylogenetically driven sequencing of extremely halophilic archaea reveals strategies for static and dynamic osmo-response.</title>
        <authorList>
            <person name="Becker E.A."/>
            <person name="Seitzer P.M."/>
            <person name="Tritt A."/>
            <person name="Larsen D."/>
            <person name="Krusor M."/>
            <person name="Yao A.I."/>
            <person name="Wu D."/>
            <person name="Madern D."/>
            <person name="Eisen J.A."/>
            <person name="Darling A.E."/>
            <person name="Facciotti M.T."/>
        </authorList>
    </citation>
    <scope>NUCLEOTIDE SEQUENCE [LARGE SCALE GENOMIC DNA]</scope>
    <source>
        <strain evidence="1 2">ATCC BAA-1512</strain>
    </source>
</reference>
<protein>
    <submittedName>
        <fullName evidence="1">HEAT repeat containing protein</fullName>
    </submittedName>
</protein>
<dbReference type="EMBL" id="AOLN01000010">
    <property type="protein sequence ID" value="ELZ95787.1"/>
    <property type="molecule type" value="Genomic_DNA"/>
</dbReference>
<dbReference type="Proteomes" id="UP000011550">
    <property type="component" value="Unassembled WGS sequence"/>
</dbReference>
<dbReference type="OrthoDB" id="275315at2157"/>
<evidence type="ECO:0000313" key="1">
    <source>
        <dbReference type="EMBL" id="ELZ95787.1"/>
    </source>
</evidence>
<organism evidence="1 2">
    <name type="scientific">Haloferax mucosum ATCC BAA-1512</name>
    <dbReference type="NCBI Taxonomy" id="662479"/>
    <lineage>
        <taxon>Archaea</taxon>
        <taxon>Methanobacteriati</taxon>
        <taxon>Methanobacteriota</taxon>
        <taxon>Stenosarchaea group</taxon>
        <taxon>Halobacteria</taxon>
        <taxon>Halobacteriales</taxon>
        <taxon>Haloferacaceae</taxon>
        <taxon>Haloferax</taxon>
    </lineage>
</organism>
<comment type="caution">
    <text evidence="1">The sequence shown here is derived from an EMBL/GenBank/DDBJ whole genome shotgun (WGS) entry which is preliminary data.</text>
</comment>
<name>M0IIA3_9EURY</name>
<dbReference type="STRING" id="662479.C440_05842"/>
<evidence type="ECO:0000313" key="2">
    <source>
        <dbReference type="Proteomes" id="UP000011550"/>
    </source>
</evidence>